<feature type="transmembrane region" description="Helical" evidence="5">
    <location>
        <begin position="382"/>
        <end position="402"/>
    </location>
</feature>
<dbReference type="InterPro" id="IPR005829">
    <property type="entry name" value="Sugar_transporter_CS"/>
</dbReference>
<evidence type="ECO:0000313" key="6">
    <source>
        <dbReference type="EMBL" id="MBB5515511.1"/>
    </source>
</evidence>
<protein>
    <submittedName>
        <fullName evidence="6">Putative MFS family arabinose efflux permease</fullName>
    </submittedName>
</protein>
<feature type="transmembrane region" description="Helical" evidence="5">
    <location>
        <begin position="250"/>
        <end position="277"/>
    </location>
</feature>
<feature type="transmembrane region" description="Helical" evidence="5">
    <location>
        <begin position="24"/>
        <end position="42"/>
    </location>
</feature>
<reference evidence="6 7" key="1">
    <citation type="submission" date="2020-08" db="EMBL/GenBank/DDBJ databases">
        <title>Genomic Encyclopedia of Type Strains, Phase IV (KMG-IV): sequencing the most valuable type-strain genomes for metagenomic binning, comparative biology and taxonomic classification.</title>
        <authorList>
            <person name="Goeker M."/>
        </authorList>
    </citation>
    <scope>NUCLEOTIDE SEQUENCE [LARGE SCALE GENOMIC DNA]</scope>
    <source>
        <strain evidence="6 7">DSM 103377</strain>
    </source>
</reference>
<dbReference type="Pfam" id="PF07690">
    <property type="entry name" value="MFS_1"/>
    <property type="match status" value="1"/>
</dbReference>
<proteinExistence type="predicted"/>
<organism evidence="6 7">
    <name type="scientific">Rubricella aquisinus</name>
    <dbReference type="NCBI Taxonomy" id="2028108"/>
    <lineage>
        <taxon>Bacteria</taxon>
        <taxon>Pseudomonadati</taxon>
        <taxon>Pseudomonadota</taxon>
        <taxon>Alphaproteobacteria</taxon>
        <taxon>Rhodobacterales</taxon>
        <taxon>Paracoccaceae</taxon>
        <taxon>Rubricella</taxon>
    </lineage>
</organism>
<dbReference type="AlphaFoldDB" id="A0A840WLT7"/>
<feature type="transmembrane region" description="Helical" evidence="5">
    <location>
        <begin position="289"/>
        <end position="318"/>
    </location>
</feature>
<feature type="transmembrane region" description="Helical" evidence="5">
    <location>
        <begin position="171"/>
        <end position="189"/>
    </location>
</feature>
<dbReference type="PANTHER" id="PTHR23530:SF1">
    <property type="entry name" value="PERMEASE, MAJOR FACILITATOR SUPERFAMILY-RELATED"/>
    <property type="match status" value="1"/>
</dbReference>
<dbReference type="InterPro" id="IPR036259">
    <property type="entry name" value="MFS_trans_sf"/>
</dbReference>
<evidence type="ECO:0000256" key="5">
    <source>
        <dbReference type="SAM" id="Phobius"/>
    </source>
</evidence>
<comment type="subcellular location">
    <subcellularLocation>
        <location evidence="1">Membrane</location>
        <topology evidence="1">Multi-pass membrane protein</topology>
    </subcellularLocation>
</comment>
<evidence type="ECO:0000313" key="7">
    <source>
        <dbReference type="Proteomes" id="UP000553766"/>
    </source>
</evidence>
<dbReference type="EMBL" id="JACIJS010000004">
    <property type="protein sequence ID" value="MBB5515511.1"/>
    <property type="molecule type" value="Genomic_DNA"/>
</dbReference>
<dbReference type="InterPro" id="IPR053160">
    <property type="entry name" value="MFS_DHA3_Transporter"/>
</dbReference>
<evidence type="ECO:0000256" key="4">
    <source>
        <dbReference type="ARBA" id="ARBA00023136"/>
    </source>
</evidence>
<sequence length="419" mass="44029">MIGHHATGAKPIATPAQTVRLIPWYRFCLSLMFWQAAWFLYFQNALSAAEAILLYAVYDIATTVLEVPSGYLSDRLGRRRTLIAAATAQAIGAGLLAMGGGFAVFAAGQIMLGTGAALLSGTDSSLLYESLAEDGQADMIEAQEVRAWRFSFAGFALSAITGGAMALYSDALPFLAGAGAAVCAIWIASRFHEPAHARPSSAIPLKSLGIAFRTPVLTWLFVLSLLMYGYSHIPFVFGQPFILEALDSTGFAATAPLVSGAVTTVMMLLSVAASVIAVRLRDGWGLSMLLLIAFGMQIALAGALALSNSLIVVGLLFLRMVPDALSRPFILARIQPMLSDDSRATYLSLQSLAGRVLFAGSLILASGVASDAGQMAYADLQVVLGGYALFGLLCLIGLALAARHVPLNVKTAPSTEGRS</sequence>
<dbReference type="Proteomes" id="UP000553766">
    <property type="component" value="Unassembled WGS sequence"/>
</dbReference>
<evidence type="ECO:0000256" key="2">
    <source>
        <dbReference type="ARBA" id="ARBA00022692"/>
    </source>
</evidence>
<dbReference type="GO" id="GO:0016020">
    <property type="term" value="C:membrane"/>
    <property type="evidence" value="ECO:0007669"/>
    <property type="project" value="UniProtKB-SubCell"/>
</dbReference>
<evidence type="ECO:0000256" key="1">
    <source>
        <dbReference type="ARBA" id="ARBA00004141"/>
    </source>
</evidence>
<evidence type="ECO:0000256" key="3">
    <source>
        <dbReference type="ARBA" id="ARBA00022989"/>
    </source>
</evidence>
<feature type="transmembrane region" description="Helical" evidence="5">
    <location>
        <begin position="82"/>
        <end position="104"/>
    </location>
</feature>
<dbReference type="RefSeq" id="WP_184010189.1">
    <property type="nucleotide sequence ID" value="NZ_JACIJS010000004.1"/>
</dbReference>
<keyword evidence="3 5" id="KW-1133">Transmembrane helix</keyword>
<keyword evidence="7" id="KW-1185">Reference proteome</keyword>
<dbReference type="PROSITE" id="PS00216">
    <property type="entry name" value="SUGAR_TRANSPORT_1"/>
    <property type="match status" value="1"/>
</dbReference>
<dbReference type="GO" id="GO:0022857">
    <property type="term" value="F:transmembrane transporter activity"/>
    <property type="evidence" value="ECO:0007669"/>
    <property type="project" value="InterPro"/>
</dbReference>
<dbReference type="InterPro" id="IPR011701">
    <property type="entry name" value="MFS"/>
</dbReference>
<feature type="transmembrane region" description="Helical" evidence="5">
    <location>
        <begin position="210"/>
        <end position="230"/>
    </location>
</feature>
<gene>
    <name evidence="6" type="ORF">FHS89_001523</name>
</gene>
<dbReference type="PANTHER" id="PTHR23530">
    <property type="entry name" value="TRANSPORT PROTEIN-RELATED"/>
    <property type="match status" value="1"/>
</dbReference>
<name>A0A840WLT7_9RHOB</name>
<accession>A0A840WLT7</accession>
<comment type="caution">
    <text evidence="6">The sequence shown here is derived from an EMBL/GenBank/DDBJ whole genome shotgun (WGS) entry which is preliminary data.</text>
</comment>
<feature type="transmembrane region" description="Helical" evidence="5">
    <location>
        <begin position="352"/>
        <end position="370"/>
    </location>
</feature>
<dbReference type="Gene3D" id="1.20.1250.20">
    <property type="entry name" value="MFS general substrate transporter like domains"/>
    <property type="match status" value="1"/>
</dbReference>
<dbReference type="SUPFAM" id="SSF103473">
    <property type="entry name" value="MFS general substrate transporter"/>
    <property type="match status" value="1"/>
</dbReference>
<keyword evidence="4 5" id="KW-0472">Membrane</keyword>
<keyword evidence="2 5" id="KW-0812">Transmembrane</keyword>